<name>A0ABW4Y4W6_9FLAO</name>
<sequence>MIHTTLKQSAIKKYVLLLLLLWSSLTKAMVNVQETDSLDQSIPSVETEPFLTSFKQGNDVYLNIPREVLDRSMLFVCYDWRQRSFMQVAWSVHGDNILFKQQSIESTAGITITFHEKFPFKENILAILPIEKEFSGDGSHVVKVTDLLLRQEIEWPQWFGVKFGPSVPQISLVLDTKNLDRETLIKVRRGMIMNESKVAVPLFYGFCALKAPMKGRRFDYRMGFFDDEASAGAHGGLQNVRGNILRWRLEKKFKDQKLSVPIEPITLLLSPEIPKKWRPYVKAGIEQWLPAFETAGFKNALIVKELDSLDEWQAHSIHSNIVYWTPKRDMRSYENERLGGSMRFVADSRSGEILRCDILLEAPVRDMSEQYFVRAAPLDKRAEQFPFPDELVGALYQRLASHEAGHVFGLMDGNFGEHAYPWDKMNDSLWLRKMRHTPSAMNYTRSTNIPQPEDSIPPDLLIQHVGPADHYQIQWGYREFPKGTTPEVEAAELEEMIHWQDSVPWYRFNYGKMEKGGPDQVDEVTETNNPVRSTELALKNIKRVMALLPKVVEGDTDNVRLERLYKKTAKLWYDHMRHTLSMVGGHTIHHQPIDRPGDPYELIPWNKQMEALDFLMENAMDTPQWLTDPQFHLEINYTRYADKLIGHQQFLLAELISAVRLKRMEHMETKWEKKGLVDAYLIRVQDGLFRELRGHFGQVDRRRQELQMTYIDLAVSNLQKQRKGFNAIETQADYTDYEKGIMLKRLMDLKKDIEKGIKRNKDAPTLGHWQLCLKKMEVLW</sequence>
<protein>
    <submittedName>
        <fullName evidence="3">Zinc-dependent metalloprotease</fullName>
    </submittedName>
</protein>
<dbReference type="SUPFAM" id="SSF55486">
    <property type="entry name" value="Metalloproteases ('zincins'), catalytic domain"/>
    <property type="match status" value="1"/>
</dbReference>
<keyword evidence="3" id="KW-0645">Protease</keyword>
<dbReference type="PANTHER" id="PTHR38478:SF1">
    <property type="entry name" value="ZINC DEPENDENT METALLOPROTEASE DOMAIN LIPOPROTEIN"/>
    <property type="match status" value="1"/>
</dbReference>
<gene>
    <name evidence="3" type="ORF">ACFSJE_16615</name>
</gene>
<keyword evidence="1" id="KW-0732">Signal</keyword>
<dbReference type="RefSeq" id="WP_379831994.1">
    <property type="nucleotide sequence ID" value="NZ_JBHUHU010000005.1"/>
</dbReference>
<keyword evidence="3" id="KW-0378">Hydrolase</keyword>
<evidence type="ECO:0000313" key="3">
    <source>
        <dbReference type="EMBL" id="MFD2101413.1"/>
    </source>
</evidence>
<accession>A0ABW4Y4W6</accession>
<keyword evidence="4" id="KW-1185">Reference proteome</keyword>
<dbReference type="GO" id="GO:0008237">
    <property type="term" value="F:metallopeptidase activity"/>
    <property type="evidence" value="ECO:0007669"/>
    <property type="project" value="UniProtKB-KW"/>
</dbReference>
<dbReference type="EMBL" id="JBHUHU010000005">
    <property type="protein sequence ID" value="MFD2101413.1"/>
    <property type="molecule type" value="Genomic_DNA"/>
</dbReference>
<evidence type="ECO:0000259" key="2">
    <source>
        <dbReference type="Pfam" id="PF16313"/>
    </source>
</evidence>
<dbReference type="Pfam" id="PF16313">
    <property type="entry name" value="DUF4953"/>
    <property type="match status" value="1"/>
</dbReference>
<feature type="signal peptide" evidence="1">
    <location>
        <begin position="1"/>
        <end position="28"/>
    </location>
</feature>
<proteinExistence type="predicted"/>
<evidence type="ECO:0000313" key="4">
    <source>
        <dbReference type="Proteomes" id="UP001597342"/>
    </source>
</evidence>
<reference evidence="4" key="1">
    <citation type="journal article" date="2019" name="Int. J. Syst. Evol. Microbiol.">
        <title>The Global Catalogue of Microorganisms (GCM) 10K type strain sequencing project: providing services to taxonomists for standard genome sequencing and annotation.</title>
        <authorList>
            <consortium name="The Broad Institute Genomics Platform"/>
            <consortium name="The Broad Institute Genome Sequencing Center for Infectious Disease"/>
            <person name="Wu L."/>
            <person name="Ma J."/>
        </authorList>
    </citation>
    <scope>NUCLEOTIDE SEQUENCE [LARGE SCALE GENOMIC DNA]</scope>
    <source>
        <strain evidence="4">JCM 3389</strain>
    </source>
</reference>
<feature type="chain" id="PRO_5046087247" evidence="1">
    <location>
        <begin position="29"/>
        <end position="780"/>
    </location>
</feature>
<dbReference type="Proteomes" id="UP001597342">
    <property type="component" value="Unassembled WGS sequence"/>
</dbReference>
<dbReference type="InterPro" id="IPR032534">
    <property type="entry name" value="EcxA_zinc-bd"/>
</dbReference>
<comment type="caution">
    <text evidence="3">The sequence shown here is derived from an EMBL/GenBank/DDBJ whole genome shotgun (WGS) entry which is preliminary data.</text>
</comment>
<dbReference type="PANTHER" id="PTHR38478">
    <property type="entry name" value="PEPTIDASE M1A AND M12B"/>
    <property type="match status" value="1"/>
</dbReference>
<feature type="domain" description="EcxA zinc-binding" evidence="2">
    <location>
        <begin position="386"/>
        <end position="693"/>
    </location>
</feature>
<organism evidence="3 4">
    <name type="scientific">Flagellimonas iocasae</name>
    <dbReference type="NCBI Taxonomy" id="2055905"/>
    <lineage>
        <taxon>Bacteria</taxon>
        <taxon>Pseudomonadati</taxon>
        <taxon>Bacteroidota</taxon>
        <taxon>Flavobacteriia</taxon>
        <taxon>Flavobacteriales</taxon>
        <taxon>Flavobacteriaceae</taxon>
        <taxon>Flagellimonas</taxon>
    </lineage>
</organism>
<evidence type="ECO:0000256" key="1">
    <source>
        <dbReference type="SAM" id="SignalP"/>
    </source>
</evidence>
<keyword evidence="3" id="KW-0482">Metalloprotease</keyword>